<evidence type="ECO:0000259" key="10">
    <source>
        <dbReference type="Pfam" id="PF00155"/>
    </source>
</evidence>
<gene>
    <name evidence="9 11" type="primary">hisC</name>
    <name evidence="11" type="ORF">GCM10011401_05160</name>
</gene>
<dbReference type="Pfam" id="PF00155">
    <property type="entry name" value="Aminotran_1_2"/>
    <property type="match status" value="1"/>
</dbReference>
<dbReference type="SUPFAM" id="SSF53383">
    <property type="entry name" value="PLP-dependent transferases"/>
    <property type="match status" value="1"/>
</dbReference>
<proteinExistence type="inferred from homology"/>
<dbReference type="EMBL" id="BMIS01000002">
    <property type="protein sequence ID" value="GGE61229.1"/>
    <property type="molecule type" value="Genomic_DNA"/>
</dbReference>
<dbReference type="EC" id="2.6.1.9" evidence="9"/>
<organism evidence="11 12">
    <name type="scientific">Nesterenkonia cremea</name>
    <dbReference type="NCBI Taxonomy" id="1882340"/>
    <lineage>
        <taxon>Bacteria</taxon>
        <taxon>Bacillati</taxon>
        <taxon>Actinomycetota</taxon>
        <taxon>Actinomycetes</taxon>
        <taxon>Micrococcales</taxon>
        <taxon>Micrococcaceae</taxon>
        <taxon>Nesterenkonia</taxon>
    </lineage>
</organism>
<evidence type="ECO:0000256" key="8">
    <source>
        <dbReference type="ARBA" id="ARBA00023102"/>
    </source>
</evidence>
<dbReference type="InterPro" id="IPR005861">
    <property type="entry name" value="HisP_aminotrans"/>
</dbReference>
<dbReference type="InterPro" id="IPR015422">
    <property type="entry name" value="PyrdxlP-dep_Trfase_small"/>
</dbReference>
<evidence type="ECO:0000313" key="11">
    <source>
        <dbReference type="EMBL" id="GGE61229.1"/>
    </source>
</evidence>
<dbReference type="InterPro" id="IPR004839">
    <property type="entry name" value="Aminotransferase_I/II_large"/>
</dbReference>
<evidence type="ECO:0000256" key="4">
    <source>
        <dbReference type="ARBA" id="ARBA00022576"/>
    </source>
</evidence>
<accession>A0A917ANA5</accession>
<protein>
    <recommendedName>
        <fullName evidence="9">Histidinol-phosphate aminotransferase</fullName>
        <ecNumber evidence="9">2.6.1.9</ecNumber>
    </recommendedName>
    <alternativeName>
        <fullName evidence="9">Imidazole acetol-phosphate transaminase</fullName>
    </alternativeName>
</protein>
<dbReference type="PROSITE" id="PS00599">
    <property type="entry name" value="AA_TRANSFER_CLASS_2"/>
    <property type="match status" value="1"/>
</dbReference>
<feature type="domain" description="Aminotransferase class I/classII large" evidence="10">
    <location>
        <begin position="42"/>
        <end position="374"/>
    </location>
</feature>
<evidence type="ECO:0000256" key="9">
    <source>
        <dbReference type="HAMAP-Rule" id="MF_01023"/>
    </source>
</evidence>
<dbReference type="AlphaFoldDB" id="A0A917ANA5"/>
<dbReference type="GO" id="GO:0000105">
    <property type="term" value="P:L-histidine biosynthetic process"/>
    <property type="evidence" value="ECO:0007669"/>
    <property type="project" value="UniProtKB-UniRule"/>
</dbReference>
<keyword evidence="8 9" id="KW-0368">Histidine biosynthesis</keyword>
<dbReference type="NCBIfam" id="TIGR01141">
    <property type="entry name" value="hisC"/>
    <property type="match status" value="1"/>
</dbReference>
<keyword evidence="12" id="KW-1185">Reference proteome</keyword>
<evidence type="ECO:0000313" key="12">
    <source>
        <dbReference type="Proteomes" id="UP000633136"/>
    </source>
</evidence>
<dbReference type="Gene3D" id="3.90.1150.10">
    <property type="entry name" value="Aspartate Aminotransferase, domain 1"/>
    <property type="match status" value="1"/>
</dbReference>
<dbReference type="InterPro" id="IPR015424">
    <property type="entry name" value="PyrdxlP-dep_Trfase"/>
</dbReference>
<evidence type="ECO:0000256" key="2">
    <source>
        <dbReference type="ARBA" id="ARBA00007970"/>
    </source>
</evidence>
<reference evidence="11" key="1">
    <citation type="journal article" date="2014" name="Int. J. Syst. Evol. Microbiol.">
        <title>Complete genome sequence of Corynebacterium casei LMG S-19264T (=DSM 44701T), isolated from a smear-ripened cheese.</title>
        <authorList>
            <consortium name="US DOE Joint Genome Institute (JGI-PGF)"/>
            <person name="Walter F."/>
            <person name="Albersmeier A."/>
            <person name="Kalinowski J."/>
            <person name="Ruckert C."/>
        </authorList>
    </citation>
    <scope>NUCLEOTIDE SEQUENCE</scope>
    <source>
        <strain evidence="11">CGMCC 1.15388</strain>
    </source>
</reference>
<dbReference type="InterPro" id="IPR015421">
    <property type="entry name" value="PyrdxlP-dep_Trfase_major"/>
</dbReference>
<dbReference type="Gene3D" id="3.40.640.10">
    <property type="entry name" value="Type I PLP-dependent aspartate aminotransferase-like (Major domain)"/>
    <property type="match status" value="1"/>
</dbReference>
<evidence type="ECO:0000256" key="6">
    <source>
        <dbReference type="ARBA" id="ARBA00022679"/>
    </source>
</evidence>
<comment type="catalytic activity">
    <reaction evidence="9">
        <text>L-histidinol phosphate + 2-oxoglutarate = 3-(imidazol-4-yl)-2-oxopropyl phosphate + L-glutamate</text>
        <dbReference type="Rhea" id="RHEA:23744"/>
        <dbReference type="ChEBI" id="CHEBI:16810"/>
        <dbReference type="ChEBI" id="CHEBI:29985"/>
        <dbReference type="ChEBI" id="CHEBI:57766"/>
        <dbReference type="ChEBI" id="CHEBI:57980"/>
        <dbReference type="EC" id="2.6.1.9"/>
    </reaction>
</comment>
<reference evidence="11" key="2">
    <citation type="submission" date="2020-09" db="EMBL/GenBank/DDBJ databases">
        <authorList>
            <person name="Sun Q."/>
            <person name="Zhou Y."/>
        </authorList>
    </citation>
    <scope>NUCLEOTIDE SEQUENCE</scope>
    <source>
        <strain evidence="11">CGMCC 1.15388</strain>
    </source>
</reference>
<dbReference type="GO" id="GO:0004400">
    <property type="term" value="F:histidinol-phosphate transaminase activity"/>
    <property type="evidence" value="ECO:0007669"/>
    <property type="project" value="UniProtKB-UniRule"/>
</dbReference>
<dbReference type="HAMAP" id="MF_01023">
    <property type="entry name" value="HisC_aminotrans_2"/>
    <property type="match status" value="1"/>
</dbReference>
<dbReference type="CDD" id="cd00609">
    <property type="entry name" value="AAT_like"/>
    <property type="match status" value="1"/>
</dbReference>
<dbReference type="GO" id="GO:0030170">
    <property type="term" value="F:pyridoxal phosphate binding"/>
    <property type="evidence" value="ECO:0007669"/>
    <property type="project" value="InterPro"/>
</dbReference>
<keyword evidence="5 9" id="KW-0028">Amino-acid biosynthesis</keyword>
<keyword evidence="4 9" id="KW-0032">Aminotransferase</keyword>
<sequence>MTTPQEDSKKQRSQKLAALPLREELRGQEPYGAPQLTVPAMLNVNETTYDVPADVVEAITEQVRRAATELNRYPDREFTALREKLAHYLSRESSLEAPLSAESIWAANGSNEIMQHIFQAFAGPGRSVLSFPPTYSMYPLYARGTYSDYIAGEREEDFTQSPESVAQQIRAHRPNVVILCSPNNPTGTALSLDVVEAAYEAGEDSQAMVIVDEAYGEFRQQGTPSALELLPGRERLIVSRTMSKAFALAGGRLGYLAAAPEVADALRLVRLPYHLSAVTQAAAEAALDHSQALMANVERIKTQRDRIVSELGEMGLDPKPSDANFVFFGGLQDEKTAWQHLLEDGILIRDVGIPRHLRVTAGTEEETTSFLESLRQHLAAESPRAAARG</sequence>
<keyword evidence="6 9" id="KW-0808">Transferase</keyword>
<name>A0A917ANA5_9MICC</name>
<evidence type="ECO:0000256" key="3">
    <source>
        <dbReference type="ARBA" id="ARBA00011738"/>
    </source>
</evidence>
<dbReference type="RefSeq" id="WP_188682574.1">
    <property type="nucleotide sequence ID" value="NZ_BMIS01000002.1"/>
</dbReference>
<comment type="caution">
    <text evidence="11">The sequence shown here is derived from an EMBL/GenBank/DDBJ whole genome shotgun (WGS) entry which is preliminary data.</text>
</comment>
<comment type="pathway">
    <text evidence="9">Amino-acid biosynthesis; L-histidine biosynthesis; L-histidine from 5-phospho-alpha-D-ribose 1-diphosphate: step 7/9.</text>
</comment>
<dbReference type="PANTHER" id="PTHR42885">
    <property type="entry name" value="HISTIDINOL-PHOSPHATE AMINOTRANSFERASE-RELATED"/>
    <property type="match status" value="1"/>
</dbReference>
<dbReference type="NCBIfam" id="NF002877">
    <property type="entry name" value="PRK03317.1"/>
    <property type="match status" value="1"/>
</dbReference>
<evidence type="ECO:0000256" key="1">
    <source>
        <dbReference type="ARBA" id="ARBA00001933"/>
    </source>
</evidence>
<comment type="similarity">
    <text evidence="2 9">Belongs to the class-II pyridoxal-phosphate-dependent aminotransferase family. Histidinol-phosphate aminotransferase subfamily.</text>
</comment>
<dbReference type="Proteomes" id="UP000633136">
    <property type="component" value="Unassembled WGS sequence"/>
</dbReference>
<keyword evidence="7 9" id="KW-0663">Pyridoxal phosphate</keyword>
<dbReference type="PANTHER" id="PTHR42885:SF2">
    <property type="entry name" value="HISTIDINOL-PHOSPHATE AMINOTRANSFERASE"/>
    <property type="match status" value="1"/>
</dbReference>
<evidence type="ECO:0000256" key="5">
    <source>
        <dbReference type="ARBA" id="ARBA00022605"/>
    </source>
</evidence>
<evidence type="ECO:0000256" key="7">
    <source>
        <dbReference type="ARBA" id="ARBA00022898"/>
    </source>
</evidence>
<dbReference type="InterPro" id="IPR001917">
    <property type="entry name" value="Aminotrans_II_pyridoxalP_BS"/>
</dbReference>
<comment type="subunit">
    <text evidence="3 9">Homodimer.</text>
</comment>
<comment type="cofactor">
    <cofactor evidence="1 9">
        <name>pyridoxal 5'-phosphate</name>
        <dbReference type="ChEBI" id="CHEBI:597326"/>
    </cofactor>
</comment>
<feature type="modified residue" description="N6-(pyridoxal phosphate)lysine" evidence="9">
    <location>
        <position position="244"/>
    </location>
</feature>